<comment type="subunit">
    <text evidence="22">Homodimer. Interacts with MAP3K3 and promotes the kinase activity of this enzyme.</text>
</comment>
<dbReference type="CDD" id="cd00200">
    <property type="entry name" value="WD40"/>
    <property type="match status" value="1"/>
</dbReference>
<evidence type="ECO:0000259" key="30">
    <source>
        <dbReference type="PROSITE" id="PS50145"/>
    </source>
</evidence>
<evidence type="ECO:0000256" key="22">
    <source>
        <dbReference type="ARBA" id="ARBA00066188"/>
    </source>
</evidence>
<feature type="repeat" description="WD" evidence="27">
    <location>
        <begin position="590"/>
        <end position="621"/>
    </location>
</feature>
<evidence type="ECO:0000256" key="18">
    <source>
        <dbReference type="ARBA" id="ARBA00023163"/>
    </source>
</evidence>
<dbReference type="AlphaFoldDB" id="A0A4W6EAC2"/>
<evidence type="ECO:0000256" key="15">
    <source>
        <dbReference type="ARBA" id="ARBA00022833"/>
    </source>
</evidence>
<evidence type="ECO:0000256" key="12">
    <source>
        <dbReference type="ARBA" id="ARBA00022737"/>
    </source>
</evidence>
<evidence type="ECO:0000256" key="20">
    <source>
        <dbReference type="ARBA" id="ARBA00023329"/>
    </source>
</evidence>
<comment type="catalytic activity">
    <reaction evidence="1">
        <text>S-ubiquitinyl-[E2 ubiquitin-conjugating enzyme]-L-cysteine + [acceptor protein]-L-lysine = [E2 ubiquitin-conjugating enzyme]-L-cysteine + N(6)-ubiquitinyl-[acceptor protein]-L-lysine.</text>
        <dbReference type="EC" id="2.3.2.27"/>
    </reaction>
</comment>
<accession>A0A4W6EAC2</accession>
<dbReference type="GO" id="GO:0051247">
    <property type="term" value="P:positive regulation of protein metabolic process"/>
    <property type="evidence" value="ECO:0007669"/>
    <property type="project" value="UniProtKB-ARBA"/>
</dbReference>
<reference evidence="31" key="2">
    <citation type="submission" date="2025-08" db="UniProtKB">
        <authorList>
            <consortium name="Ensembl"/>
        </authorList>
    </citation>
    <scope>IDENTIFICATION</scope>
</reference>
<evidence type="ECO:0000313" key="31">
    <source>
        <dbReference type="Ensembl" id="ENSLCAP00010034550.1"/>
    </source>
</evidence>
<evidence type="ECO:0000256" key="24">
    <source>
        <dbReference type="ARBA" id="ARBA00076262"/>
    </source>
</evidence>
<proteinExistence type="inferred from homology"/>
<reference evidence="32" key="1">
    <citation type="submission" date="2015-09" db="EMBL/GenBank/DDBJ databases">
        <authorList>
            <person name="Sai Rama Sridatta P."/>
        </authorList>
    </citation>
    <scope>NUCLEOTIDE SEQUENCE [LARGE SCALE GENOMIC DNA]</scope>
</reference>
<dbReference type="SMART" id="SM00320">
    <property type="entry name" value="WD40"/>
    <property type="match status" value="7"/>
</dbReference>
<dbReference type="SUPFAM" id="SSF49599">
    <property type="entry name" value="TRAF domain-like"/>
    <property type="match status" value="2"/>
</dbReference>
<dbReference type="GO" id="GO:0006915">
    <property type="term" value="P:apoptotic process"/>
    <property type="evidence" value="ECO:0007669"/>
    <property type="project" value="UniProtKB-KW"/>
</dbReference>
<evidence type="ECO:0000256" key="25">
    <source>
        <dbReference type="ARBA" id="ARBA00079673"/>
    </source>
</evidence>
<dbReference type="GO" id="GO:0005730">
    <property type="term" value="C:nucleolus"/>
    <property type="evidence" value="ECO:0007669"/>
    <property type="project" value="TreeGrafter"/>
</dbReference>
<keyword evidence="15 26" id="KW-0862">Zinc</keyword>
<keyword evidence="18" id="KW-0804">Transcription</keyword>
<dbReference type="Proteomes" id="UP000314980">
    <property type="component" value="Unassembled WGS sequence"/>
</dbReference>
<dbReference type="GO" id="GO:0031410">
    <property type="term" value="C:cytoplasmic vesicle"/>
    <property type="evidence" value="ECO:0007669"/>
    <property type="project" value="UniProtKB-SubCell"/>
</dbReference>
<dbReference type="Ensembl" id="ENSLCAT00010035363.1">
    <property type="protein sequence ID" value="ENSLCAP00010034550.1"/>
    <property type="gene ID" value="ENSLCAG00010015651.1"/>
</dbReference>
<evidence type="ECO:0000313" key="32">
    <source>
        <dbReference type="Proteomes" id="UP000314980"/>
    </source>
</evidence>
<sequence>MSSGKTSCYNRYSGGAAVAAAATANIPSSPSTPPADSTKGSSTYKQHRRTPSSSSTLTYSPRDDDDGMPPIGTPRRSDSAISVRSLHSESNMSLRSTFSLHEEEEDTEPQVFAEQPSVKLCCQLCCNVFKDPVITTCGVNKCPVDAAKLTVVVNNIAVAEQIGELFIHCKYGCRATVAGKPGAYEVDPLGCPFTIKLSTRKEHEASCDYRPVRCPNNPSCPPLLTMNLEAHLKECEHIKCPHSKYGCTFIGNQDTYETHLEVCKFEGLKEFLQQTDDRFHEMQLTLAQKDQDIAFLRSMLGKLSEKLDQLEKNLELKFGKIQLNMGILGSYDPQQIFKCKGTFVGHQGPVWCLCVYSTGDLLFSGSSDKTIKVWDTCTTYKCQKTLEGHDGIVLALCIQGNKLYSGSADCTIIVWDIQTLQKVNTIRAHDNPVCTLVSSHNMLFSGSLKAIKVWDIVGTELKLKKELTGLNHWVRALVASQNHLYSGSYQTIKIWDIRSLECVHVLQTSGGSVYSIAVTNHHIVCGTYENLIHVWDIESKEQVRTLTGHVGTVYALAVISTPDQTKVFSASYDRSLRVWSMDNMICTQTLLRHQGSVTALAVSRGRLFSGAVDSTVKVWTC</sequence>
<dbReference type="InterPro" id="IPR019775">
    <property type="entry name" value="WD40_repeat_CS"/>
</dbReference>
<dbReference type="InterPro" id="IPR001293">
    <property type="entry name" value="Znf_TRAF"/>
</dbReference>
<dbReference type="FunFam" id="2.130.10.10:FF:000067">
    <property type="entry name" value="Putative E3 ubiquitin-protein ligase TRAF7"/>
    <property type="match status" value="1"/>
</dbReference>
<evidence type="ECO:0000256" key="23">
    <source>
        <dbReference type="ARBA" id="ARBA00068469"/>
    </source>
</evidence>
<evidence type="ECO:0000256" key="14">
    <source>
        <dbReference type="ARBA" id="ARBA00022786"/>
    </source>
</evidence>
<evidence type="ECO:0000256" key="5">
    <source>
        <dbReference type="ARBA" id="ARBA00012483"/>
    </source>
</evidence>
<organism evidence="31 32">
    <name type="scientific">Lates calcarifer</name>
    <name type="common">Barramundi</name>
    <name type="synonym">Holocentrus calcarifer</name>
    <dbReference type="NCBI Taxonomy" id="8187"/>
    <lineage>
        <taxon>Eukaryota</taxon>
        <taxon>Metazoa</taxon>
        <taxon>Chordata</taxon>
        <taxon>Craniata</taxon>
        <taxon>Vertebrata</taxon>
        <taxon>Euteleostomi</taxon>
        <taxon>Actinopterygii</taxon>
        <taxon>Neopterygii</taxon>
        <taxon>Teleostei</taxon>
        <taxon>Neoteleostei</taxon>
        <taxon>Acanthomorphata</taxon>
        <taxon>Carangaria</taxon>
        <taxon>Carangaria incertae sedis</taxon>
        <taxon>Centropomidae</taxon>
        <taxon>Lates</taxon>
    </lineage>
</organism>
<evidence type="ECO:0000256" key="2">
    <source>
        <dbReference type="ARBA" id="ARBA00004123"/>
    </source>
</evidence>
<dbReference type="InterPro" id="IPR015943">
    <property type="entry name" value="WD40/YVTN_repeat-like_dom_sf"/>
</dbReference>
<keyword evidence="17" id="KW-0805">Transcription regulation</keyword>
<keyword evidence="11 26" id="KW-0479">Metal-binding</keyword>
<feature type="repeat" description="WD" evidence="27">
    <location>
        <begin position="343"/>
        <end position="375"/>
    </location>
</feature>
<evidence type="ECO:0000256" key="28">
    <source>
        <dbReference type="SAM" id="Coils"/>
    </source>
</evidence>
<dbReference type="Gene3D" id="3.30.40.10">
    <property type="entry name" value="Zinc/RING finger domain, C3HC4 (zinc finger)"/>
    <property type="match status" value="2"/>
</dbReference>
<dbReference type="PROSITE" id="PS00678">
    <property type="entry name" value="WD_REPEATS_1"/>
    <property type="match status" value="1"/>
</dbReference>
<evidence type="ECO:0000256" key="1">
    <source>
        <dbReference type="ARBA" id="ARBA00000900"/>
    </source>
</evidence>
<evidence type="ECO:0000256" key="27">
    <source>
        <dbReference type="PROSITE-ProRule" id="PRU00221"/>
    </source>
</evidence>
<dbReference type="InterPro" id="IPR001680">
    <property type="entry name" value="WD40_rpt"/>
</dbReference>
<dbReference type="GeneTree" id="ENSGT00940000157022"/>
<evidence type="ECO:0000256" key="16">
    <source>
        <dbReference type="ARBA" id="ARBA00022843"/>
    </source>
</evidence>
<dbReference type="GO" id="GO:0061630">
    <property type="term" value="F:ubiquitin protein ligase activity"/>
    <property type="evidence" value="ECO:0007669"/>
    <property type="project" value="UniProtKB-EC"/>
</dbReference>
<dbReference type="PROSITE" id="PS50082">
    <property type="entry name" value="WD_REPEATS_2"/>
    <property type="match status" value="5"/>
</dbReference>
<feature type="compositionally biased region" description="Low complexity" evidence="29">
    <location>
        <begin position="24"/>
        <end position="38"/>
    </location>
</feature>
<keyword evidence="7" id="KW-0597">Phosphoprotein</keyword>
<dbReference type="FunFam" id="3.30.40.10:FF:000210">
    <property type="entry name" value="E3 ubiquitin-protein ligase TRAF7 isoform X1"/>
    <property type="match status" value="1"/>
</dbReference>
<reference evidence="31" key="3">
    <citation type="submission" date="2025-09" db="UniProtKB">
        <authorList>
            <consortium name="Ensembl"/>
        </authorList>
    </citation>
    <scope>IDENTIFICATION</scope>
</reference>
<keyword evidence="28" id="KW-0175">Coiled coil</keyword>
<dbReference type="SUPFAM" id="SSF57850">
    <property type="entry name" value="RING/U-box"/>
    <property type="match status" value="1"/>
</dbReference>
<feature type="region of interest" description="Disordered" evidence="29">
    <location>
        <begin position="24"/>
        <end position="88"/>
    </location>
</feature>
<dbReference type="InterPro" id="IPR020472">
    <property type="entry name" value="WD40_PAC1"/>
</dbReference>
<feature type="repeat" description="WD" evidence="27">
    <location>
        <begin position="386"/>
        <end position="425"/>
    </location>
</feature>
<feature type="domain" description="TRAF-type" evidence="30">
    <location>
        <begin position="203"/>
        <end position="273"/>
    </location>
</feature>
<keyword evidence="14" id="KW-0833">Ubl conjugation pathway</keyword>
<evidence type="ECO:0000256" key="26">
    <source>
        <dbReference type="PROSITE-ProRule" id="PRU00207"/>
    </source>
</evidence>
<dbReference type="GO" id="GO:0007219">
    <property type="term" value="P:Notch signaling pathway"/>
    <property type="evidence" value="ECO:0007669"/>
    <property type="project" value="TreeGrafter"/>
</dbReference>
<dbReference type="EC" id="2.3.2.27" evidence="5"/>
<gene>
    <name evidence="31" type="primary">TRAF7</name>
    <name evidence="31" type="synonym">traf7</name>
</gene>
<keyword evidence="20" id="KW-0968">Cytoplasmic vesicle</keyword>
<keyword evidence="6" id="KW-0963">Cytoplasm</keyword>
<evidence type="ECO:0000256" key="17">
    <source>
        <dbReference type="ARBA" id="ARBA00023015"/>
    </source>
</evidence>
<dbReference type="SUPFAM" id="SSF50978">
    <property type="entry name" value="WD40 repeat-like"/>
    <property type="match status" value="1"/>
</dbReference>
<dbReference type="PANTHER" id="PTHR19848:SF6">
    <property type="entry name" value="E3 UBIQUITIN-PROTEIN LIGASE TRAF7"/>
    <property type="match status" value="1"/>
</dbReference>
<keyword evidence="19" id="KW-0539">Nucleus</keyword>
<dbReference type="Gene3D" id="2.130.10.10">
    <property type="entry name" value="YVTN repeat-like/Quinoprotein amine dehydrogenase"/>
    <property type="match status" value="2"/>
</dbReference>
<keyword evidence="16" id="KW-0832">Ubl conjugation</keyword>
<evidence type="ECO:0000256" key="29">
    <source>
        <dbReference type="SAM" id="MobiDB-lite"/>
    </source>
</evidence>
<dbReference type="GO" id="GO:0000027">
    <property type="term" value="P:ribosomal large subunit assembly"/>
    <property type="evidence" value="ECO:0007669"/>
    <property type="project" value="TreeGrafter"/>
</dbReference>
<feature type="coiled-coil region" evidence="28">
    <location>
        <begin position="293"/>
        <end position="320"/>
    </location>
</feature>
<evidence type="ECO:0000256" key="6">
    <source>
        <dbReference type="ARBA" id="ARBA00022490"/>
    </source>
</evidence>
<evidence type="ECO:0000256" key="4">
    <source>
        <dbReference type="ARBA" id="ARBA00004906"/>
    </source>
</evidence>
<keyword evidence="12" id="KW-0677">Repeat</keyword>
<feature type="compositionally biased region" description="Low complexity" evidence="29">
    <location>
        <begin position="51"/>
        <end position="60"/>
    </location>
</feature>
<evidence type="ECO:0000256" key="21">
    <source>
        <dbReference type="ARBA" id="ARBA00061521"/>
    </source>
</evidence>
<dbReference type="PANTHER" id="PTHR19848">
    <property type="entry name" value="WD40 REPEAT PROTEIN"/>
    <property type="match status" value="1"/>
</dbReference>
<dbReference type="PROSITE" id="PS50294">
    <property type="entry name" value="WD_REPEATS_REGION"/>
    <property type="match status" value="3"/>
</dbReference>
<evidence type="ECO:0000256" key="19">
    <source>
        <dbReference type="ARBA" id="ARBA00023242"/>
    </source>
</evidence>
<name>A0A4W6EAC2_LATCA</name>
<evidence type="ECO:0000256" key="7">
    <source>
        <dbReference type="ARBA" id="ARBA00022553"/>
    </source>
</evidence>
<keyword evidence="9" id="KW-0808">Transferase</keyword>
<dbReference type="FunFam" id="2.130.10.10:FF:000096">
    <property type="entry name" value="E3 ubiquitin-protein ligase TRAF7 isoform X2"/>
    <property type="match status" value="1"/>
</dbReference>
<feature type="repeat" description="WD" evidence="27">
    <location>
        <begin position="546"/>
        <end position="589"/>
    </location>
</feature>
<evidence type="ECO:0000256" key="3">
    <source>
        <dbReference type="ARBA" id="ARBA00004541"/>
    </source>
</evidence>
<evidence type="ECO:0000256" key="10">
    <source>
        <dbReference type="ARBA" id="ARBA00022703"/>
    </source>
</evidence>
<comment type="subcellular location">
    <subcellularLocation>
        <location evidence="3">Cytoplasmic vesicle</location>
    </subcellularLocation>
    <subcellularLocation>
        <location evidence="2">Nucleus</location>
    </subcellularLocation>
</comment>
<protein>
    <recommendedName>
        <fullName evidence="23">E3 ubiquitin-protein ligase TRAF7</fullName>
        <ecNumber evidence="5">2.3.2.27</ecNumber>
    </recommendedName>
    <alternativeName>
        <fullName evidence="24">RING-type E3 ubiquitin transferase TRAF7</fullName>
    </alternativeName>
    <alternativeName>
        <fullName evidence="25">TNF receptor-associated factor 7</fullName>
    </alternativeName>
</protein>
<keyword evidence="32" id="KW-1185">Reference proteome</keyword>
<keyword evidence="13 26" id="KW-0863">Zinc-finger</keyword>
<evidence type="ECO:0000256" key="11">
    <source>
        <dbReference type="ARBA" id="ARBA00022723"/>
    </source>
</evidence>
<comment type="pathway">
    <text evidence="4">Protein modification; protein ubiquitination.</text>
</comment>
<dbReference type="PRINTS" id="PR00320">
    <property type="entry name" value="GPROTEINBRPT"/>
</dbReference>
<dbReference type="Pfam" id="PF00400">
    <property type="entry name" value="WD40"/>
    <property type="match status" value="5"/>
</dbReference>
<feature type="zinc finger region" description="TRAF-type" evidence="26">
    <location>
        <begin position="203"/>
        <end position="273"/>
    </location>
</feature>
<keyword evidence="8 27" id="KW-0853">WD repeat</keyword>
<dbReference type="GO" id="GO:0008270">
    <property type="term" value="F:zinc ion binding"/>
    <property type="evidence" value="ECO:0007669"/>
    <property type="project" value="UniProtKB-KW"/>
</dbReference>
<dbReference type="PROSITE" id="PS50145">
    <property type="entry name" value="ZF_TRAF"/>
    <property type="match status" value="1"/>
</dbReference>
<dbReference type="InterPro" id="IPR036322">
    <property type="entry name" value="WD40_repeat_dom_sf"/>
</dbReference>
<dbReference type="InterPro" id="IPR013083">
    <property type="entry name" value="Znf_RING/FYVE/PHD"/>
</dbReference>
<comment type="similarity">
    <text evidence="21">Belongs to the WD repeat TRAF7 family.</text>
</comment>
<evidence type="ECO:0000256" key="13">
    <source>
        <dbReference type="ARBA" id="ARBA00022771"/>
    </source>
</evidence>
<keyword evidence="10" id="KW-0053">Apoptosis</keyword>
<evidence type="ECO:0000256" key="9">
    <source>
        <dbReference type="ARBA" id="ARBA00022679"/>
    </source>
</evidence>
<evidence type="ECO:0000256" key="8">
    <source>
        <dbReference type="ARBA" id="ARBA00022574"/>
    </source>
</evidence>
<feature type="repeat" description="WD" evidence="27">
    <location>
        <begin position="506"/>
        <end position="545"/>
    </location>
</feature>